<reference evidence="2" key="1">
    <citation type="submission" date="2022-02" db="EMBL/GenBank/DDBJ databases">
        <authorList>
            <person name="Henning P.M."/>
            <person name="McCubbin A.G."/>
            <person name="Shore J.S."/>
        </authorList>
    </citation>
    <scope>NUCLEOTIDE SEQUENCE</scope>
    <source>
        <strain evidence="2">F60SS</strain>
        <tissue evidence="2">Leaves</tissue>
    </source>
</reference>
<sequence length="276" mass="29488">MEQPEDEVVIVEVEEEGGGVKGKGKGKAKGKVPVDAGSFKSGTYKLIKSKLSHHMSAERASSITGENIRNKIRALKDKTALKKEVSVRHCEEKLKSSYIGKLTEKYPSREYVCGRAFPQFPKLQRIFGRDRATGEYAETPADALQEMQQEEVADTTGDSAQAPTASMGTTGATLGGGAASSSAAPPDASMASGSQGSKKRKAQANDALWALTDAICCGFEKAGMHLGDIAAAIRGKDSPRALGEELRKMGITTLDVIQVLPFFMQSCLLVHMTIAY</sequence>
<accession>A0A9Q0FPV4</accession>
<dbReference type="PANTHER" id="PTHR46250:SF18">
    <property type="entry name" value="MYB_SANT-LIKE DOMAIN-CONTAINING PROTEIN"/>
    <property type="match status" value="1"/>
</dbReference>
<dbReference type="Proteomes" id="UP001141552">
    <property type="component" value="Unassembled WGS sequence"/>
</dbReference>
<dbReference type="AlphaFoldDB" id="A0A9Q0FPV4"/>
<evidence type="ECO:0000256" key="1">
    <source>
        <dbReference type="SAM" id="MobiDB-lite"/>
    </source>
</evidence>
<evidence type="ECO:0000313" key="2">
    <source>
        <dbReference type="EMBL" id="KAJ4834276.1"/>
    </source>
</evidence>
<proteinExistence type="predicted"/>
<dbReference type="PANTHER" id="PTHR46250">
    <property type="entry name" value="MYB/SANT-LIKE DNA-BINDING DOMAIN PROTEIN-RELATED"/>
    <property type="match status" value="1"/>
</dbReference>
<keyword evidence="3" id="KW-1185">Reference proteome</keyword>
<dbReference type="EMBL" id="JAKUCV010004737">
    <property type="protein sequence ID" value="KAJ4834276.1"/>
    <property type="molecule type" value="Genomic_DNA"/>
</dbReference>
<feature type="non-terminal residue" evidence="2">
    <location>
        <position position="276"/>
    </location>
</feature>
<comment type="caution">
    <text evidence="2">The sequence shown here is derived from an EMBL/GenBank/DDBJ whole genome shotgun (WGS) entry which is preliminary data.</text>
</comment>
<reference evidence="2" key="2">
    <citation type="journal article" date="2023" name="Plants (Basel)">
        <title>Annotation of the Turnera subulata (Passifloraceae) Draft Genome Reveals the S-Locus Evolved after the Divergence of Turneroideae from Passifloroideae in a Stepwise Manner.</title>
        <authorList>
            <person name="Henning P.M."/>
            <person name="Roalson E.H."/>
            <person name="Mir W."/>
            <person name="McCubbin A.G."/>
            <person name="Shore J.S."/>
        </authorList>
    </citation>
    <scope>NUCLEOTIDE SEQUENCE</scope>
    <source>
        <strain evidence="2">F60SS</strain>
    </source>
</reference>
<name>A0A9Q0FPV4_9ROSI</name>
<organism evidence="2 3">
    <name type="scientific">Turnera subulata</name>
    <dbReference type="NCBI Taxonomy" id="218843"/>
    <lineage>
        <taxon>Eukaryota</taxon>
        <taxon>Viridiplantae</taxon>
        <taxon>Streptophyta</taxon>
        <taxon>Embryophyta</taxon>
        <taxon>Tracheophyta</taxon>
        <taxon>Spermatophyta</taxon>
        <taxon>Magnoliopsida</taxon>
        <taxon>eudicotyledons</taxon>
        <taxon>Gunneridae</taxon>
        <taxon>Pentapetalae</taxon>
        <taxon>rosids</taxon>
        <taxon>fabids</taxon>
        <taxon>Malpighiales</taxon>
        <taxon>Passifloraceae</taxon>
        <taxon>Turnera</taxon>
    </lineage>
</organism>
<gene>
    <name evidence="2" type="ORF">Tsubulata_028312</name>
</gene>
<dbReference type="OrthoDB" id="686198at2759"/>
<feature type="region of interest" description="Disordered" evidence="1">
    <location>
        <begin position="148"/>
        <end position="197"/>
    </location>
</feature>
<evidence type="ECO:0000313" key="3">
    <source>
        <dbReference type="Proteomes" id="UP001141552"/>
    </source>
</evidence>
<feature type="compositionally biased region" description="Low complexity" evidence="1">
    <location>
        <begin position="179"/>
        <end position="194"/>
    </location>
</feature>
<protein>
    <submittedName>
        <fullName evidence="2">Uncharacterized protein</fullName>
    </submittedName>
</protein>